<organism evidence="1">
    <name type="scientific">Lepeophtheirus salmonis</name>
    <name type="common">Salmon louse</name>
    <name type="synonym">Caligus salmonis</name>
    <dbReference type="NCBI Taxonomy" id="72036"/>
    <lineage>
        <taxon>Eukaryota</taxon>
        <taxon>Metazoa</taxon>
        <taxon>Ecdysozoa</taxon>
        <taxon>Arthropoda</taxon>
        <taxon>Crustacea</taxon>
        <taxon>Multicrustacea</taxon>
        <taxon>Hexanauplia</taxon>
        <taxon>Copepoda</taxon>
        <taxon>Siphonostomatoida</taxon>
        <taxon>Caligidae</taxon>
        <taxon>Lepeophtheirus</taxon>
    </lineage>
</organism>
<feature type="non-terminal residue" evidence="1">
    <location>
        <position position="1"/>
    </location>
</feature>
<accession>A0A0K2V5Y3</accession>
<sequence length="88" mass="10735">GFFLLTRVAPTRPVSFCIQPYSNGYKQFFVTYLIPRQSKQWLHDGQTRRFPLFYPHFRQFAFQNGRHLSHQKCRNRNEYTKIVRHCLL</sequence>
<reference evidence="1" key="1">
    <citation type="submission" date="2014-05" db="EMBL/GenBank/DDBJ databases">
        <authorList>
            <person name="Chronopoulou M."/>
        </authorList>
    </citation>
    <scope>NUCLEOTIDE SEQUENCE</scope>
    <source>
        <tissue evidence="1">Whole organism</tissue>
    </source>
</reference>
<proteinExistence type="predicted"/>
<dbReference type="EMBL" id="HACA01028384">
    <property type="protein sequence ID" value="CDW45745.1"/>
    <property type="molecule type" value="Transcribed_RNA"/>
</dbReference>
<name>A0A0K2V5Y3_LEPSM</name>
<evidence type="ECO:0000313" key="1">
    <source>
        <dbReference type="EMBL" id="CDW45745.1"/>
    </source>
</evidence>
<protein>
    <submittedName>
        <fullName evidence="1">Uncharacterized protein</fullName>
    </submittedName>
</protein>
<dbReference type="AlphaFoldDB" id="A0A0K2V5Y3"/>